<dbReference type="AlphaFoldDB" id="A0A1Y1HKY6"/>
<dbReference type="InterPro" id="IPR006683">
    <property type="entry name" value="Thioestr_dom"/>
</dbReference>
<protein>
    <recommendedName>
        <fullName evidence="1">Thioesterase domain-containing protein</fullName>
    </recommendedName>
</protein>
<dbReference type="OrthoDB" id="506431at2759"/>
<dbReference type="EMBL" id="DF236976">
    <property type="protein sequence ID" value="GAQ79270.1"/>
    <property type="molecule type" value="Genomic_DNA"/>
</dbReference>
<keyword evidence="3" id="KW-1185">Reference proteome</keyword>
<accession>A0A1Y1HKY6</accession>
<gene>
    <name evidence="2" type="ORF">KFL_000270290</name>
</gene>
<dbReference type="OMA" id="HWIADIA"/>
<dbReference type="SUPFAM" id="SSF54637">
    <property type="entry name" value="Thioesterase/thiol ester dehydrase-isomerase"/>
    <property type="match status" value="1"/>
</dbReference>
<dbReference type="InterPro" id="IPR029069">
    <property type="entry name" value="HotDog_dom_sf"/>
</dbReference>
<evidence type="ECO:0000313" key="2">
    <source>
        <dbReference type="EMBL" id="GAQ79270.1"/>
    </source>
</evidence>
<dbReference type="CDD" id="cd03443">
    <property type="entry name" value="PaaI_thioesterase"/>
    <property type="match status" value="1"/>
</dbReference>
<dbReference type="Gene3D" id="3.10.129.10">
    <property type="entry name" value="Hotdog Thioesterase"/>
    <property type="match status" value="1"/>
</dbReference>
<dbReference type="InterPro" id="IPR052061">
    <property type="entry name" value="PTE-AB_protein"/>
</dbReference>
<proteinExistence type="predicted"/>
<reference evidence="2 3" key="1">
    <citation type="journal article" date="2014" name="Nat. Commun.">
        <title>Klebsormidium flaccidum genome reveals primary factors for plant terrestrial adaptation.</title>
        <authorList>
            <person name="Hori K."/>
            <person name="Maruyama F."/>
            <person name="Fujisawa T."/>
            <person name="Togashi T."/>
            <person name="Yamamoto N."/>
            <person name="Seo M."/>
            <person name="Sato S."/>
            <person name="Yamada T."/>
            <person name="Mori H."/>
            <person name="Tajima N."/>
            <person name="Moriyama T."/>
            <person name="Ikeuchi M."/>
            <person name="Watanabe M."/>
            <person name="Wada H."/>
            <person name="Kobayashi K."/>
            <person name="Saito M."/>
            <person name="Masuda T."/>
            <person name="Sasaki-Sekimoto Y."/>
            <person name="Mashiguchi K."/>
            <person name="Awai K."/>
            <person name="Shimojima M."/>
            <person name="Masuda S."/>
            <person name="Iwai M."/>
            <person name="Nobusawa T."/>
            <person name="Narise T."/>
            <person name="Kondo S."/>
            <person name="Saito H."/>
            <person name="Sato R."/>
            <person name="Murakawa M."/>
            <person name="Ihara Y."/>
            <person name="Oshima-Yamada Y."/>
            <person name="Ohtaka K."/>
            <person name="Satoh M."/>
            <person name="Sonobe K."/>
            <person name="Ishii M."/>
            <person name="Ohtani R."/>
            <person name="Kanamori-Sato M."/>
            <person name="Honoki R."/>
            <person name="Miyazaki D."/>
            <person name="Mochizuki H."/>
            <person name="Umetsu J."/>
            <person name="Higashi K."/>
            <person name="Shibata D."/>
            <person name="Kamiya Y."/>
            <person name="Sato N."/>
            <person name="Nakamura Y."/>
            <person name="Tabata S."/>
            <person name="Ida S."/>
            <person name="Kurokawa K."/>
            <person name="Ohta H."/>
        </authorList>
    </citation>
    <scope>NUCLEOTIDE SEQUENCE [LARGE SCALE GENOMIC DNA]</scope>
    <source>
        <strain evidence="2 3">NIES-2285</strain>
    </source>
</reference>
<dbReference type="PANTHER" id="PTHR47260:SF1">
    <property type="entry name" value="UPF0644 PROTEIN PB2B4.06"/>
    <property type="match status" value="1"/>
</dbReference>
<dbReference type="Pfam" id="PF03061">
    <property type="entry name" value="4HBT"/>
    <property type="match status" value="1"/>
</dbReference>
<evidence type="ECO:0000259" key="1">
    <source>
        <dbReference type="Pfam" id="PF03061"/>
    </source>
</evidence>
<evidence type="ECO:0000313" key="3">
    <source>
        <dbReference type="Proteomes" id="UP000054558"/>
    </source>
</evidence>
<sequence length="214" mass="24100">MALAGMSEEFKQKQALFFNQQHSGLLDVTDEVAAWTEELVKQENFVITSKPAEYLETVRTNLKWDHMNMKKALVRLQLMDSTLWFLPALQRDGERNQLCGIWRFGDSMVGHPHVTHGGAISFAFDESFGVLFASAFAYQGVLGMTANLSVDYKKPYPANKHALLRAHVENVERRKVFMKATLQDGPNGAIYAEAKALFIILKDPPPQSAKRPES</sequence>
<dbReference type="STRING" id="105231.A0A1Y1HKY6"/>
<organism evidence="2 3">
    <name type="scientific">Klebsormidium nitens</name>
    <name type="common">Green alga</name>
    <name type="synonym">Ulothrix nitens</name>
    <dbReference type="NCBI Taxonomy" id="105231"/>
    <lineage>
        <taxon>Eukaryota</taxon>
        <taxon>Viridiplantae</taxon>
        <taxon>Streptophyta</taxon>
        <taxon>Klebsormidiophyceae</taxon>
        <taxon>Klebsormidiales</taxon>
        <taxon>Klebsormidiaceae</taxon>
        <taxon>Klebsormidium</taxon>
    </lineage>
</organism>
<feature type="domain" description="Thioesterase" evidence="1">
    <location>
        <begin position="114"/>
        <end position="187"/>
    </location>
</feature>
<dbReference type="Proteomes" id="UP000054558">
    <property type="component" value="Unassembled WGS sequence"/>
</dbReference>
<name>A0A1Y1HKY6_KLENI</name>
<dbReference type="PANTHER" id="PTHR47260">
    <property type="entry name" value="UPF0644 PROTEIN PB2B4.06"/>
    <property type="match status" value="1"/>
</dbReference>